<gene>
    <name evidence="3" type="ORF">R3I93_022301</name>
</gene>
<evidence type="ECO:0000256" key="1">
    <source>
        <dbReference type="ARBA" id="ARBA00022614"/>
    </source>
</evidence>
<name>A0AAN9GR03_9TELE</name>
<comment type="caution">
    <text evidence="3">The sequence shown here is derived from an EMBL/GenBank/DDBJ whole genome shotgun (WGS) entry which is preliminary data.</text>
</comment>
<evidence type="ECO:0000256" key="2">
    <source>
        <dbReference type="ARBA" id="ARBA00022737"/>
    </source>
</evidence>
<reference evidence="3 4" key="1">
    <citation type="submission" date="2024-02" db="EMBL/GenBank/DDBJ databases">
        <title>Chromosome-level genome assembly of the Eurasian Minnow (Phoxinus phoxinus).</title>
        <authorList>
            <person name="Oriowo T.O."/>
            <person name="Martin S."/>
            <person name="Stange M."/>
            <person name="Chrysostomakis Y."/>
            <person name="Brown T."/>
            <person name="Winkler S."/>
            <person name="Kukowka S."/>
            <person name="Myers E.W."/>
            <person name="Bohne A."/>
        </authorList>
    </citation>
    <scope>NUCLEOTIDE SEQUENCE [LARGE SCALE GENOMIC DNA]</scope>
    <source>
        <strain evidence="3">ZFMK-TIS-60720</strain>
        <tissue evidence="3">Whole Organism</tissue>
    </source>
</reference>
<dbReference type="EMBL" id="JAYKXH010000025">
    <property type="protein sequence ID" value="KAK7121165.1"/>
    <property type="molecule type" value="Genomic_DNA"/>
</dbReference>
<dbReference type="Gene3D" id="3.80.10.10">
    <property type="entry name" value="Ribonuclease Inhibitor"/>
    <property type="match status" value="1"/>
</dbReference>
<evidence type="ECO:0000313" key="4">
    <source>
        <dbReference type="Proteomes" id="UP001364617"/>
    </source>
</evidence>
<dbReference type="InterPro" id="IPR001611">
    <property type="entry name" value="Leu-rich_rpt"/>
</dbReference>
<dbReference type="Pfam" id="PF13516">
    <property type="entry name" value="LRR_6"/>
    <property type="match status" value="2"/>
</dbReference>
<dbReference type="InterPro" id="IPR051261">
    <property type="entry name" value="NLR"/>
</dbReference>
<dbReference type="AlphaFoldDB" id="A0AAN9GR03"/>
<proteinExistence type="predicted"/>
<dbReference type="SMART" id="SM00368">
    <property type="entry name" value="LRR_RI"/>
    <property type="match status" value="2"/>
</dbReference>
<dbReference type="PANTHER" id="PTHR24106">
    <property type="entry name" value="NACHT, LRR AND CARD DOMAINS-CONTAINING"/>
    <property type="match status" value="1"/>
</dbReference>
<dbReference type="Proteomes" id="UP001364617">
    <property type="component" value="Unassembled WGS sequence"/>
</dbReference>
<evidence type="ECO:0000313" key="3">
    <source>
        <dbReference type="EMBL" id="KAK7121165.1"/>
    </source>
</evidence>
<keyword evidence="2" id="KW-0677">Repeat</keyword>
<dbReference type="SUPFAM" id="SSF52047">
    <property type="entry name" value="RNI-like"/>
    <property type="match status" value="1"/>
</dbReference>
<protein>
    <submittedName>
        <fullName evidence="3">Uncharacterized protein</fullName>
    </submittedName>
</protein>
<organism evidence="3 4">
    <name type="scientific">Phoxinus phoxinus</name>
    <name type="common">Eurasian minnow</name>
    <dbReference type="NCBI Taxonomy" id="58324"/>
    <lineage>
        <taxon>Eukaryota</taxon>
        <taxon>Metazoa</taxon>
        <taxon>Chordata</taxon>
        <taxon>Craniata</taxon>
        <taxon>Vertebrata</taxon>
        <taxon>Euteleostomi</taxon>
        <taxon>Actinopterygii</taxon>
        <taxon>Neopterygii</taxon>
        <taxon>Teleostei</taxon>
        <taxon>Ostariophysi</taxon>
        <taxon>Cypriniformes</taxon>
        <taxon>Leuciscidae</taxon>
        <taxon>Phoxininae</taxon>
        <taxon>Phoxinus</taxon>
    </lineage>
</organism>
<dbReference type="InterPro" id="IPR032675">
    <property type="entry name" value="LRR_dom_sf"/>
</dbReference>
<sequence length="80" mass="8760">MLSDLLKEPNCTLNTLRLQDCRVTGEGCGYLASALSSNPSSLLRDLDLTGNPLRDSGLKMLSDLLKERNCTLNTLGYVEQ</sequence>
<keyword evidence="1" id="KW-0433">Leucine-rich repeat</keyword>
<keyword evidence="4" id="KW-1185">Reference proteome</keyword>
<accession>A0AAN9GR03</accession>